<keyword evidence="3" id="KW-0560">Oxidoreductase</keyword>
<evidence type="ECO:0000313" key="5">
    <source>
        <dbReference type="Proteomes" id="UP000031271"/>
    </source>
</evidence>
<evidence type="ECO:0000313" key="4">
    <source>
        <dbReference type="EMBL" id="SDM50115.1"/>
    </source>
</evidence>
<reference evidence="3 5" key="3">
    <citation type="journal article" name="Genome Announc.">
        <title>Complete Genome Sequence of Pseudomonas balearica DSM 6083T.</title>
        <authorList>
            <person name="Bennasar-Figueras A."/>
            <person name="Salva-Serra F."/>
            <person name="Jaen-Luchoro D."/>
            <person name="Segui C."/>
            <person name="Aliaga F."/>
            <person name="Busquets A."/>
            <person name="Gomila M."/>
            <person name="Moore E.R."/>
            <person name="Lalucat J."/>
        </authorList>
    </citation>
    <scope>NUCLEOTIDE SEQUENCE [LARGE SCALE GENOMIC DNA]</scope>
    <source>
        <strain evidence="5">DSM 6083</strain>
        <strain evidence="3">DSM6083</strain>
    </source>
</reference>
<dbReference type="EMBL" id="FNHO01000005">
    <property type="protein sequence ID" value="SDM50115.1"/>
    <property type="molecule type" value="Genomic_DNA"/>
</dbReference>
<dbReference type="GO" id="GO:0051287">
    <property type="term" value="F:NAD binding"/>
    <property type="evidence" value="ECO:0007669"/>
    <property type="project" value="InterPro"/>
</dbReference>
<evidence type="ECO:0000259" key="2">
    <source>
        <dbReference type="SMART" id="SM00859"/>
    </source>
</evidence>
<dbReference type="EMBL" id="CP007511">
    <property type="protein sequence ID" value="AJE15662.1"/>
    <property type="molecule type" value="Genomic_DNA"/>
</dbReference>
<dbReference type="SMART" id="SM00859">
    <property type="entry name" value="Semialdhyde_dh"/>
    <property type="match status" value="1"/>
</dbReference>
<dbReference type="PANTHER" id="PTHR46278">
    <property type="entry name" value="DEHYDROGENASE, PUTATIVE-RELATED"/>
    <property type="match status" value="1"/>
</dbReference>
<reference evidence="5" key="1">
    <citation type="submission" date="2014-03" db="EMBL/GenBank/DDBJ databases">
        <title>Complete genome of Pseudomonas balearica DSM 6083T, a sewage water isolate from an enrichment with 2-methylnaphthalene.</title>
        <authorList>
            <person name="Salva-Serra F."/>
            <person name="Jaen-Luchoro D."/>
            <person name="Busquets A."/>
            <person name="Pena A."/>
            <person name="Gomila M."/>
            <person name="Bosch R."/>
            <person name="Nogales B."/>
            <person name="Garcia-Valdes E."/>
            <person name="Lalucat J."/>
            <person name="Bennasar A."/>
        </authorList>
    </citation>
    <scope>NUCLEOTIDE SEQUENCE [LARGE SCALE GENOMIC DNA]</scope>
    <source>
        <strain evidence="5">DSM 6083</strain>
    </source>
</reference>
<keyword evidence="6" id="KW-1185">Reference proteome</keyword>
<dbReference type="PANTHER" id="PTHR46278:SF2">
    <property type="entry name" value="ASPARTATE-SEMIALDEHYDE DEHYDROGENASE"/>
    <property type="match status" value="1"/>
</dbReference>
<dbReference type="Gene3D" id="3.30.360.10">
    <property type="entry name" value="Dihydrodipicolinate Reductase, domain 2"/>
    <property type="match status" value="1"/>
</dbReference>
<dbReference type="GO" id="GO:0008652">
    <property type="term" value="P:amino acid biosynthetic process"/>
    <property type="evidence" value="ECO:0007669"/>
    <property type="project" value="InterPro"/>
</dbReference>
<evidence type="ECO:0000313" key="6">
    <source>
        <dbReference type="Proteomes" id="UP000182276"/>
    </source>
</evidence>
<dbReference type="InterPro" id="IPR012280">
    <property type="entry name" value="Semialdhyde_DH_dimer_dom"/>
</dbReference>
<dbReference type="EC" id="1.2.1.11" evidence="3"/>
<sequence length="332" mass="35280">MIDVAIVGAAELEGEALLELMQERAFPVGELHLLADDDSIGQSLPFGARNLRIRAAASFDFSRVALAFIAGAGLGPAAREALLAASCDVVDMVGALGQQATSCLLPGINDATLAERCPPRRLRCPMPTSVALVTVLAPLARLQTLKRLVVTVCRPVSVRGRSGVKELARQTAELLNARPLEPRLFDRQVAFNLLAQTDEPDQLGHGAAERAFAEELTDLLGLPQLQVSSTFVQAPVFFGESLSVCALFDAPLDIVGAYAALDMVEGLELVDSPDYPTAVGDALGQDLVYVGRLRSGLRDASEVNLWIVSDNVRKGAALNAVLSGELLIKDYP</sequence>
<organism evidence="3 5">
    <name type="scientific">Stutzerimonas balearica DSM 6083</name>
    <dbReference type="NCBI Taxonomy" id="1123016"/>
    <lineage>
        <taxon>Bacteria</taxon>
        <taxon>Pseudomonadati</taxon>
        <taxon>Pseudomonadota</taxon>
        <taxon>Gammaproteobacteria</taxon>
        <taxon>Pseudomonadales</taxon>
        <taxon>Pseudomonadaceae</taxon>
        <taxon>Stutzerimonas</taxon>
    </lineage>
</organism>
<dbReference type="InterPro" id="IPR000534">
    <property type="entry name" value="Semialdehyde_DH_NAD-bd"/>
</dbReference>
<evidence type="ECO:0000256" key="1">
    <source>
        <dbReference type="ARBA" id="ARBA00010584"/>
    </source>
</evidence>
<gene>
    <name evidence="3" type="ORF">CL52_11695</name>
    <name evidence="4" type="ORF">SAMN05660875_105251</name>
</gene>
<dbReference type="CDD" id="cd17894">
    <property type="entry name" value="ASADH_USG1_N"/>
    <property type="match status" value="1"/>
</dbReference>
<dbReference type="GO" id="GO:0046983">
    <property type="term" value="F:protein dimerization activity"/>
    <property type="evidence" value="ECO:0007669"/>
    <property type="project" value="InterPro"/>
</dbReference>
<dbReference type="CDD" id="cd18129">
    <property type="entry name" value="ASADH_C_USG1_like"/>
    <property type="match status" value="1"/>
</dbReference>
<dbReference type="SUPFAM" id="SSF55347">
    <property type="entry name" value="Glyceraldehyde-3-phosphate dehydrogenase-like, C-terminal domain"/>
    <property type="match status" value="1"/>
</dbReference>
<dbReference type="GO" id="GO:0004073">
    <property type="term" value="F:aspartate-semialdehyde dehydrogenase activity"/>
    <property type="evidence" value="ECO:0007669"/>
    <property type="project" value="UniProtKB-EC"/>
</dbReference>
<dbReference type="InterPro" id="IPR036291">
    <property type="entry name" value="NAD(P)-bd_dom_sf"/>
</dbReference>
<comment type="similarity">
    <text evidence="1">Belongs to the aspartate-semialdehyde dehydrogenase family.</text>
</comment>
<dbReference type="Pfam" id="PF02774">
    <property type="entry name" value="Semialdhyde_dhC"/>
    <property type="match status" value="1"/>
</dbReference>
<accession>A0A8D4C787</accession>
<dbReference type="GeneID" id="77260564"/>
<dbReference type="Pfam" id="PF01118">
    <property type="entry name" value="Semialdhyde_dh"/>
    <property type="match status" value="1"/>
</dbReference>
<name>A0A8D4C787_9GAMM</name>
<dbReference type="NCBIfam" id="NF004224">
    <property type="entry name" value="PRK05671.1"/>
    <property type="match status" value="1"/>
</dbReference>
<evidence type="ECO:0000313" key="3">
    <source>
        <dbReference type="EMBL" id="AJE15662.1"/>
    </source>
</evidence>
<dbReference type="RefSeq" id="WP_043220708.1">
    <property type="nucleotide sequence ID" value="NZ_CP007511.1"/>
</dbReference>
<dbReference type="AlphaFoldDB" id="A0A8D4C787"/>
<dbReference type="PIRSF" id="PIRSF000148">
    <property type="entry name" value="ASA_dh"/>
    <property type="match status" value="1"/>
</dbReference>
<proteinExistence type="inferred from homology"/>
<dbReference type="KEGG" id="pbm:CL52_11695"/>
<dbReference type="Proteomes" id="UP000182276">
    <property type="component" value="Unassembled WGS sequence"/>
</dbReference>
<feature type="domain" description="Semialdehyde dehydrogenase NAD-binding" evidence="2">
    <location>
        <begin position="3"/>
        <end position="116"/>
    </location>
</feature>
<dbReference type="Gene3D" id="3.40.50.720">
    <property type="entry name" value="NAD(P)-binding Rossmann-like Domain"/>
    <property type="match status" value="1"/>
</dbReference>
<dbReference type="Proteomes" id="UP000031271">
    <property type="component" value="Chromosome"/>
</dbReference>
<reference evidence="4 6" key="2">
    <citation type="submission" date="2016-10" db="EMBL/GenBank/DDBJ databases">
        <authorList>
            <person name="Varghese N."/>
            <person name="Submissions S."/>
        </authorList>
    </citation>
    <scope>NUCLEOTIDE SEQUENCE [LARGE SCALE GENOMIC DNA]</scope>
    <source>
        <strain evidence="4 6">DSM 6083</strain>
    </source>
</reference>
<protein>
    <submittedName>
        <fullName evidence="3">Aspartate-semialdehyde dehydrogenase</fullName>
        <ecNumber evidence="3">1.2.1.11</ecNumber>
    </submittedName>
</protein>
<dbReference type="SUPFAM" id="SSF51735">
    <property type="entry name" value="NAD(P)-binding Rossmann-fold domains"/>
    <property type="match status" value="1"/>
</dbReference>